<protein>
    <submittedName>
        <fullName evidence="1">Uncharacterized protein</fullName>
    </submittedName>
</protein>
<proteinExistence type="predicted"/>
<evidence type="ECO:0000313" key="2">
    <source>
        <dbReference type="Proteomes" id="UP000322234"/>
    </source>
</evidence>
<gene>
    <name evidence="1" type="ORF">E5288_WYG022870</name>
</gene>
<organism evidence="1 2">
    <name type="scientific">Bos mutus</name>
    <name type="common">wild yak</name>
    <dbReference type="NCBI Taxonomy" id="72004"/>
    <lineage>
        <taxon>Eukaryota</taxon>
        <taxon>Metazoa</taxon>
        <taxon>Chordata</taxon>
        <taxon>Craniata</taxon>
        <taxon>Vertebrata</taxon>
        <taxon>Euteleostomi</taxon>
        <taxon>Mammalia</taxon>
        <taxon>Eutheria</taxon>
        <taxon>Laurasiatheria</taxon>
        <taxon>Artiodactyla</taxon>
        <taxon>Ruminantia</taxon>
        <taxon>Pecora</taxon>
        <taxon>Bovidae</taxon>
        <taxon>Bovinae</taxon>
        <taxon>Bos</taxon>
    </lineage>
</organism>
<comment type="caution">
    <text evidence="1">The sequence shown here is derived from an EMBL/GenBank/DDBJ whole genome shotgun (WGS) entry which is preliminary data.</text>
</comment>
<sequence length="178" mass="19174">MSRPSKGCPFPEWTSQGRKPQAAALGATLTPAAPPDGSPVCEARSRLTHTLFYQKAQRCKWVHSNMNEDVCFNFTISQTGLEFMVSGGKAIISDHRIFPCLAACGENADGVQISQPGQTPFLPLSLAIQTQCSSLQTSETTSQTLTIPGPAFCSLRSMECKPFSLSLRSSSSKEQVSL</sequence>
<keyword evidence="2" id="KW-1185">Reference proteome</keyword>
<dbReference type="EMBL" id="VBQZ03000159">
    <property type="protein sequence ID" value="MXQ96365.1"/>
    <property type="molecule type" value="Genomic_DNA"/>
</dbReference>
<dbReference type="Proteomes" id="UP000322234">
    <property type="component" value="Unassembled WGS sequence"/>
</dbReference>
<evidence type="ECO:0000313" key="1">
    <source>
        <dbReference type="EMBL" id="MXQ96365.1"/>
    </source>
</evidence>
<reference evidence="1" key="1">
    <citation type="submission" date="2019-10" db="EMBL/GenBank/DDBJ databases">
        <title>The sequence and de novo assembly of the wild yak genome.</title>
        <authorList>
            <person name="Liu Y."/>
        </authorList>
    </citation>
    <scope>NUCLEOTIDE SEQUENCE [LARGE SCALE GENOMIC DNA]</scope>
    <source>
        <strain evidence="1">WY2019</strain>
    </source>
</reference>
<dbReference type="AlphaFoldDB" id="A0A6B0S2W3"/>
<name>A0A6B0S2W3_9CETA</name>
<accession>A0A6B0S2W3</accession>